<feature type="region of interest" description="Disordered" evidence="3">
    <location>
        <begin position="161"/>
        <end position="215"/>
    </location>
</feature>
<dbReference type="Pfam" id="PF24584">
    <property type="entry name" value="Ig_CYK3_C"/>
    <property type="match status" value="1"/>
</dbReference>
<feature type="domain" description="SH3" evidence="4">
    <location>
        <begin position="7"/>
        <end position="68"/>
    </location>
</feature>
<dbReference type="Gene3D" id="3.10.620.30">
    <property type="match status" value="1"/>
</dbReference>
<dbReference type="GO" id="GO:0140278">
    <property type="term" value="P:mitotic division septum assembly"/>
    <property type="evidence" value="ECO:0007669"/>
    <property type="project" value="TreeGrafter"/>
</dbReference>
<dbReference type="Pfam" id="PF07653">
    <property type="entry name" value="SH3_2"/>
    <property type="match status" value="1"/>
</dbReference>
<evidence type="ECO:0000256" key="2">
    <source>
        <dbReference type="PROSITE-ProRule" id="PRU00192"/>
    </source>
</evidence>
<evidence type="ECO:0000313" key="6">
    <source>
        <dbReference type="Proteomes" id="UP000236544"/>
    </source>
</evidence>
<dbReference type="Proteomes" id="UP000236544">
    <property type="component" value="Unassembled WGS sequence"/>
</dbReference>
<dbReference type="InterPro" id="IPR056409">
    <property type="entry name" value="Ig_CYK3_C"/>
</dbReference>
<feature type="compositionally biased region" description="Polar residues" evidence="3">
    <location>
        <begin position="355"/>
        <end position="364"/>
    </location>
</feature>
<evidence type="ECO:0000256" key="3">
    <source>
        <dbReference type="SAM" id="MobiDB-lite"/>
    </source>
</evidence>
<dbReference type="InterPro" id="IPR052557">
    <property type="entry name" value="CAP/Cytokinesis_protein"/>
</dbReference>
<dbReference type="SMART" id="SM00460">
    <property type="entry name" value="TGc"/>
    <property type="match status" value="1"/>
</dbReference>
<dbReference type="SUPFAM" id="SSF50044">
    <property type="entry name" value="SH3-domain"/>
    <property type="match status" value="1"/>
</dbReference>
<dbReference type="AlphaFoldDB" id="A0A0P1KPY0"/>
<dbReference type="Gene3D" id="2.30.30.40">
    <property type="entry name" value="SH3 Domains"/>
    <property type="match status" value="1"/>
</dbReference>
<feature type="region of interest" description="Disordered" evidence="3">
    <location>
        <begin position="318"/>
        <end position="375"/>
    </location>
</feature>
<gene>
    <name evidence="5" type="ORF">LAQU0_S04e08064g</name>
</gene>
<dbReference type="SMART" id="SM00326">
    <property type="entry name" value="SH3"/>
    <property type="match status" value="1"/>
</dbReference>
<organism evidence="5 6">
    <name type="scientific">Lachancea quebecensis</name>
    <dbReference type="NCBI Taxonomy" id="1654605"/>
    <lineage>
        <taxon>Eukaryota</taxon>
        <taxon>Fungi</taxon>
        <taxon>Dikarya</taxon>
        <taxon>Ascomycota</taxon>
        <taxon>Saccharomycotina</taxon>
        <taxon>Saccharomycetes</taxon>
        <taxon>Saccharomycetales</taxon>
        <taxon>Saccharomycetaceae</taxon>
        <taxon>Lachancea</taxon>
    </lineage>
</organism>
<protein>
    <submittedName>
        <fullName evidence="5">LAQU0S04e08064g1_1</fullName>
    </submittedName>
</protein>
<dbReference type="SUPFAM" id="SSF54001">
    <property type="entry name" value="Cysteine proteinases"/>
    <property type="match status" value="1"/>
</dbReference>
<dbReference type="PANTHER" id="PTHR46333">
    <property type="entry name" value="CYTOKINESIS PROTEIN 3"/>
    <property type="match status" value="1"/>
</dbReference>
<dbReference type="PANTHER" id="PTHR46333:SF2">
    <property type="entry name" value="CYTOKINESIS PROTEIN 3"/>
    <property type="match status" value="1"/>
</dbReference>
<evidence type="ECO:0000259" key="4">
    <source>
        <dbReference type="PROSITE" id="PS50002"/>
    </source>
</evidence>
<name>A0A0P1KPY0_9SACH</name>
<dbReference type="PROSITE" id="PS50002">
    <property type="entry name" value="SH3"/>
    <property type="match status" value="1"/>
</dbReference>
<dbReference type="InterPro" id="IPR001452">
    <property type="entry name" value="SH3_domain"/>
</dbReference>
<sequence>MPPALPQPPFKVKAHYSWSGETKNDLGFLENDVIQVTKIKGNWFYGTLLRNSKKYGYFPTNFVTIIQEKYNDFKQESDASESSTSEGPQEPVGIPPIPQREPRTTSSNFKGSRDKRRSETKTAKGVLSEQHRPPYEQVSHKQPRSQRLPYAHSLERLPQSYSASNVSAKHYSTPGLENARAKPRNSCSGSSKQGDPVGYRSRRMEGLPPLPPIPQLKERLKSKSIVPKSFSSNDLSNVLQNADLDTRVSHQRLSMDFYDGCSSPMSPSDANSTIFSQARYLEDSVASSEDSFALMSDFSATSAGSFARHRYAKSFNDSMQRSQSAVEEGPVHSRNSPGSSTKFNGILRKLRSRAGDSSPTSPTGSYPKLPDLSSLQLNSSNGEAHGWVEAKAHLHRAQTLTSKERHERQMLALEENCDLVLHPQEYILDEINTNEVRHGRQPGLVDIELNCIDKEFIAALAKKKAKKGGSSSVETFARQIFNSAFKTQVEKLFAIFIFCTETFALIDDHGQTDFGKQPSHLSKTLHKNYCTPYELTWMFKRMANALGIVCEVVIGFLKTPGADNMDFKYNHCWLRVLANEEWRMVDVILGNMTNPIHEYINNITPEHAEAFYFLTQPLHLIYTHVPRLYQEQHIIPVIDQNIALSLPVVFPSFIYNELTLFKFSNGLAKMHDNQIYECTLAIPNDVELFSSIVPEDSKNQHYESMDLSLVQVKHRKKDRLAVIKAVLPVGVSRGVLHIHSGIKGTQTTLANIHPLSMIIPLEHSGSTKEYEFVTRIPSKSVQRIDMYIKEPQNKYLFAMHEYNFQVIQNPCDGIIYGSAGFSKSIKQPLALQSPSGKLRTMRKSDLNFEFGTWEITIASKDMELGTWTGLVTSDAGAGWCPFAEWKCV</sequence>
<dbReference type="InterPro" id="IPR002931">
    <property type="entry name" value="Transglutaminase-like"/>
</dbReference>
<proteinExistence type="predicted"/>
<keyword evidence="6" id="KW-1185">Reference proteome</keyword>
<evidence type="ECO:0000313" key="5">
    <source>
        <dbReference type="EMBL" id="CUS22094.1"/>
    </source>
</evidence>
<dbReference type="OrthoDB" id="6129702at2759"/>
<dbReference type="InterPro" id="IPR038765">
    <property type="entry name" value="Papain-like_cys_pep_sf"/>
</dbReference>
<evidence type="ECO:0000256" key="1">
    <source>
        <dbReference type="ARBA" id="ARBA00022443"/>
    </source>
</evidence>
<dbReference type="EMBL" id="LN890563">
    <property type="protein sequence ID" value="CUS22094.1"/>
    <property type="molecule type" value="Genomic_DNA"/>
</dbReference>
<feature type="compositionally biased region" description="Polar residues" evidence="3">
    <location>
        <begin position="333"/>
        <end position="343"/>
    </location>
</feature>
<accession>A0A0P1KPY0</accession>
<dbReference type="GO" id="GO:0110085">
    <property type="term" value="C:mitotic actomyosin contractile ring"/>
    <property type="evidence" value="ECO:0007669"/>
    <property type="project" value="TreeGrafter"/>
</dbReference>
<dbReference type="InterPro" id="IPR036028">
    <property type="entry name" value="SH3-like_dom_sf"/>
</dbReference>
<reference evidence="6" key="1">
    <citation type="submission" date="2015-10" db="EMBL/GenBank/DDBJ databases">
        <authorList>
            <person name="Devillers H."/>
        </authorList>
    </citation>
    <scope>NUCLEOTIDE SEQUENCE [LARGE SCALE GENOMIC DNA]</scope>
</reference>
<keyword evidence="1 2" id="KW-0728">SH3 domain</keyword>
<feature type="region of interest" description="Disordered" evidence="3">
    <location>
        <begin position="74"/>
        <end position="145"/>
    </location>
</feature>